<dbReference type="PANTHER" id="PTHR41247">
    <property type="entry name" value="HTH-TYPE TRANSCRIPTIONAL REPRESSOR YCNK"/>
    <property type="match status" value="1"/>
</dbReference>
<gene>
    <name evidence="2" type="ordered locus">CAP2UW1_3974</name>
</gene>
<dbReference type="InterPro" id="IPR008719">
    <property type="entry name" value="N2O_reductase_NosL"/>
</dbReference>
<feature type="chain" id="PRO_5002983673" evidence="1">
    <location>
        <begin position="21"/>
        <end position="168"/>
    </location>
</feature>
<keyword evidence="1" id="KW-0732">Signal</keyword>
<feature type="signal peptide" evidence="1">
    <location>
        <begin position="1"/>
        <end position="20"/>
    </location>
</feature>
<dbReference type="KEGG" id="app:CAP2UW1_3974"/>
<dbReference type="OrthoDB" id="8564097at2"/>
<reference evidence="2" key="1">
    <citation type="submission" date="2009-08" db="EMBL/GenBank/DDBJ databases">
        <authorList>
            <consortium name="US DOE Joint Genome Institute"/>
            <person name="Lucas S."/>
            <person name="Copeland A."/>
            <person name="Lapidus A."/>
            <person name="Glavina del Rio T."/>
            <person name="Dalin E."/>
            <person name="Tice H."/>
            <person name="Bruce D."/>
            <person name="Barry K."/>
            <person name="Pitluck S."/>
            <person name="Lowry S."/>
            <person name="Larimer F."/>
            <person name="Land M."/>
            <person name="Hauser L."/>
            <person name="Kyrpides N."/>
            <person name="Ivanova N."/>
            <person name="McMahon K.D."/>
            <person name="Hugenholtz P."/>
        </authorList>
    </citation>
    <scope>NUCLEOTIDE SEQUENCE</scope>
    <source>
        <strain evidence="2">UW-1</strain>
    </source>
</reference>
<accession>C7RME1</accession>
<dbReference type="STRING" id="522306.CAP2UW1_3974"/>
<sequence length="168" mass="18221" precursor="true">MLKLSLATTGLAAAASTAHAQQSCAIDGTPAQFLPKMAVDPRAWENDVEKFPKCPYCGMDRRQHHHSRMFIEYSDDLHDGVCSLHCAAISLAVNVDREPKTIWVADNASIAEIKPPLEVDQATLLIGSQIKDLMTKGSKIAYSSEALPASGSPEFYGLTRVDAHQALN</sequence>
<dbReference type="eggNOG" id="COG4314">
    <property type="taxonomic scope" value="Bacteria"/>
</dbReference>
<organism evidence="2">
    <name type="scientific">Accumulibacter regalis</name>
    <dbReference type="NCBI Taxonomy" id="522306"/>
    <lineage>
        <taxon>Bacteria</taxon>
        <taxon>Pseudomonadati</taxon>
        <taxon>Pseudomonadota</taxon>
        <taxon>Betaproteobacteria</taxon>
        <taxon>Candidatus Accumulibacter</taxon>
    </lineage>
</organism>
<dbReference type="EMBL" id="CP001715">
    <property type="protein sequence ID" value="ACV37219.1"/>
    <property type="molecule type" value="Genomic_DNA"/>
</dbReference>
<evidence type="ECO:0000256" key="1">
    <source>
        <dbReference type="SAM" id="SignalP"/>
    </source>
</evidence>
<dbReference type="HOGENOM" id="CLU_116319_0_0_4"/>
<reference evidence="2" key="2">
    <citation type="submission" date="2009-09" db="EMBL/GenBank/DDBJ databases">
        <title>Complete sequence of chromosome of Candidatus Accumulibacter phosphatis clade IIA str. UW-1.</title>
        <authorList>
            <consortium name="US DOE Joint Genome Institute"/>
            <person name="Martin H.G."/>
            <person name="Ivanova N."/>
            <person name="Kunin V."/>
            <person name="Warnecke F."/>
            <person name="Barry K."/>
            <person name="He S."/>
            <person name="Salamov A."/>
            <person name="Szeto E."/>
            <person name="Dalin E."/>
            <person name="Pangilinan J.L."/>
            <person name="Lapidus A."/>
            <person name="Lowry S."/>
            <person name="Kyrpides N.C."/>
            <person name="McMahon K.D."/>
            <person name="Hugenholtz P."/>
        </authorList>
    </citation>
    <scope>NUCLEOTIDE SEQUENCE [LARGE SCALE GENOMIC DNA]</scope>
    <source>
        <strain evidence="2">UW-1</strain>
    </source>
</reference>
<dbReference type="AlphaFoldDB" id="C7RME1"/>
<evidence type="ECO:0000313" key="2">
    <source>
        <dbReference type="EMBL" id="ACV37219.1"/>
    </source>
</evidence>
<protein>
    <submittedName>
        <fullName evidence="2">Twin-arginine translocation pathway signal</fullName>
    </submittedName>
</protein>
<name>C7RME1_ACCRE</name>
<dbReference type="PANTHER" id="PTHR41247:SF1">
    <property type="entry name" value="HTH-TYPE TRANSCRIPTIONAL REPRESSOR YCNK"/>
    <property type="match status" value="1"/>
</dbReference>
<dbReference type="SUPFAM" id="SSF160387">
    <property type="entry name" value="NosL/MerB-like"/>
    <property type="match status" value="1"/>
</dbReference>
<proteinExistence type="predicted"/>